<comment type="caution">
    <text evidence="13">The sequence shown here is derived from an EMBL/GenBank/DDBJ whole genome shotgun (WGS) entry which is preliminary data.</text>
</comment>
<dbReference type="AlphaFoldDB" id="A0A642UGS9"/>
<dbReference type="PANTHER" id="PTHR16821:SF2">
    <property type="entry name" value="FRATAXIN, MITOCHONDRIAL"/>
    <property type="match status" value="1"/>
</dbReference>
<dbReference type="EMBL" id="SWFT01000139">
    <property type="protein sequence ID" value="KAA8898622.1"/>
    <property type="molecule type" value="Genomic_DNA"/>
</dbReference>
<keyword evidence="14" id="KW-1185">Reference proteome</keyword>
<evidence type="ECO:0000256" key="1">
    <source>
        <dbReference type="ARBA" id="ARBA00004173"/>
    </source>
</evidence>
<dbReference type="GO" id="GO:0005739">
    <property type="term" value="C:mitochondrion"/>
    <property type="evidence" value="ECO:0007669"/>
    <property type="project" value="UniProtKB-SubCell"/>
</dbReference>
<reference evidence="13 14" key="1">
    <citation type="submission" date="2019-07" db="EMBL/GenBank/DDBJ databases">
        <title>Genome assembly of two rare yeast pathogens: Diutina rugosa and Trichomonascus ciferrii.</title>
        <authorList>
            <person name="Mixao V."/>
            <person name="Saus E."/>
            <person name="Hansen A."/>
            <person name="Lass-Flor C."/>
            <person name="Gabaldon T."/>
        </authorList>
    </citation>
    <scope>NUCLEOTIDE SEQUENCE [LARGE SCALE GENOMIC DNA]</scope>
    <source>
        <strain evidence="13 14">CBS 613</strain>
    </source>
</reference>
<dbReference type="SUPFAM" id="SSF55387">
    <property type="entry name" value="Frataxin/Nqo15-like"/>
    <property type="match status" value="1"/>
</dbReference>
<evidence type="ECO:0000256" key="10">
    <source>
        <dbReference type="ARBA" id="ARBA00023065"/>
    </source>
</evidence>
<keyword evidence="4" id="KW-0409">Iron storage</keyword>
<keyword evidence="7" id="KW-0809">Transit peptide</keyword>
<comment type="subcellular location">
    <subcellularLocation>
        <location evidence="1">Mitochondrion</location>
    </subcellularLocation>
</comment>
<dbReference type="Proteomes" id="UP000449547">
    <property type="component" value="Unassembled WGS sequence"/>
</dbReference>
<dbReference type="GO" id="GO:0016226">
    <property type="term" value="P:iron-sulfur cluster assembly"/>
    <property type="evidence" value="ECO:0007669"/>
    <property type="project" value="InterPro"/>
</dbReference>
<evidence type="ECO:0000256" key="9">
    <source>
        <dbReference type="ARBA" id="ARBA00023004"/>
    </source>
</evidence>
<dbReference type="Pfam" id="PF01491">
    <property type="entry name" value="Frataxin_Cyay"/>
    <property type="match status" value="1"/>
</dbReference>
<dbReference type="OrthoDB" id="1897642at2759"/>
<name>A0A642UGS9_DIURU</name>
<dbReference type="InterPro" id="IPR002908">
    <property type="entry name" value="Frataxin/CyaY"/>
</dbReference>
<dbReference type="InterPro" id="IPR017789">
    <property type="entry name" value="Frataxin"/>
</dbReference>
<dbReference type="GO" id="GO:0004322">
    <property type="term" value="F:ferroxidase activity"/>
    <property type="evidence" value="ECO:0007669"/>
    <property type="project" value="UniProtKB-EC"/>
</dbReference>
<proteinExistence type="inferred from homology"/>
<dbReference type="OMA" id="YEVEYHS"/>
<dbReference type="Gene3D" id="3.30.920.10">
    <property type="entry name" value="Frataxin/CyaY"/>
    <property type="match status" value="1"/>
</dbReference>
<evidence type="ECO:0000256" key="5">
    <source>
        <dbReference type="ARBA" id="ARBA00022448"/>
    </source>
</evidence>
<dbReference type="GO" id="GO:0008199">
    <property type="term" value="F:ferric iron binding"/>
    <property type="evidence" value="ECO:0007669"/>
    <property type="project" value="InterPro"/>
</dbReference>
<keyword evidence="10" id="KW-0406">Ion transport</keyword>
<evidence type="ECO:0000256" key="12">
    <source>
        <dbReference type="ARBA" id="ARBA00047990"/>
    </source>
</evidence>
<evidence type="ECO:0000256" key="6">
    <source>
        <dbReference type="ARBA" id="ARBA00022496"/>
    </source>
</evidence>
<accession>A0A642UGS9</accession>
<dbReference type="SMART" id="SM01219">
    <property type="entry name" value="Frataxin_Cyay"/>
    <property type="match status" value="1"/>
</dbReference>
<evidence type="ECO:0000256" key="8">
    <source>
        <dbReference type="ARBA" id="ARBA00023002"/>
    </source>
</evidence>
<gene>
    <name evidence="13" type="ORF">DIURU_004642</name>
</gene>
<dbReference type="PANTHER" id="PTHR16821">
    <property type="entry name" value="FRATAXIN"/>
    <property type="match status" value="1"/>
</dbReference>
<dbReference type="EC" id="1.16.3.1" evidence="3"/>
<dbReference type="GO" id="GO:0008198">
    <property type="term" value="F:ferrous iron binding"/>
    <property type="evidence" value="ECO:0007669"/>
    <property type="project" value="TreeGrafter"/>
</dbReference>
<dbReference type="RefSeq" id="XP_034010606.1">
    <property type="nucleotide sequence ID" value="XM_034157538.1"/>
</dbReference>
<dbReference type="PROSITE" id="PS50810">
    <property type="entry name" value="FRATAXIN_2"/>
    <property type="match status" value="1"/>
</dbReference>
<evidence type="ECO:0000313" key="14">
    <source>
        <dbReference type="Proteomes" id="UP000449547"/>
    </source>
</evidence>
<dbReference type="GeneID" id="54783293"/>
<protein>
    <recommendedName>
        <fullName evidence="3">ferroxidase</fullName>
        <ecNumber evidence="3">1.16.3.1</ecNumber>
    </recommendedName>
</protein>
<evidence type="ECO:0000256" key="4">
    <source>
        <dbReference type="ARBA" id="ARBA00022434"/>
    </source>
</evidence>
<sequence length="126" mass="14317">MTDGTEIDETSIDSLSANEYDEESNNYLEMIYDHLETLAEERGEIEADLNSGVLQFDFPPNGSYFIHKQPSNKQIWLSSPITGPKRYDSINGKWTTLRDGTTLTELLEDEFGKALGVEFKFDSSEH</sequence>
<evidence type="ECO:0000256" key="2">
    <source>
        <dbReference type="ARBA" id="ARBA00008183"/>
    </source>
</evidence>
<evidence type="ECO:0000313" key="13">
    <source>
        <dbReference type="EMBL" id="KAA8898622.1"/>
    </source>
</evidence>
<evidence type="ECO:0000256" key="7">
    <source>
        <dbReference type="ARBA" id="ARBA00022946"/>
    </source>
</evidence>
<dbReference type="GO" id="GO:0034986">
    <property type="term" value="F:iron chaperone activity"/>
    <property type="evidence" value="ECO:0007669"/>
    <property type="project" value="TreeGrafter"/>
</dbReference>
<evidence type="ECO:0000256" key="11">
    <source>
        <dbReference type="ARBA" id="ARBA00023128"/>
    </source>
</evidence>
<dbReference type="GO" id="GO:0006879">
    <property type="term" value="P:intracellular iron ion homeostasis"/>
    <property type="evidence" value="ECO:0007669"/>
    <property type="project" value="UniProtKB-KW"/>
</dbReference>
<keyword evidence="9" id="KW-0408">Iron</keyword>
<dbReference type="GO" id="GO:0051537">
    <property type="term" value="F:2 iron, 2 sulfur cluster binding"/>
    <property type="evidence" value="ECO:0007669"/>
    <property type="project" value="TreeGrafter"/>
</dbReference>
<dbReference type="VEuPathDB" id="FungiDB:DIURU_004642"/>
<dbReference type="GO" id="GO:0006826">
    <property type="term" value="P:iron ion transport"/>
    <property type="evidence" value="ECO:0007669"/>
    <property type="project" value="UniProtKB-KW"/>
</dbReference>
<dbReference type="InterPro" id="IPR036524">
    <property type="entry name" value="Frataxin/CyaY_sf"/>
</dbReference>
<keyword evidence="8" id="KW-0560">Oxidoreductase</keyword>
<dbReference type="NCBIfam" id="TIGR03422">
    <property type="entry name" value="mito_frataxin"/>
    <property type="match status" value="1"/>
</dbReference>
<comment type="catalytic activity">
    <reaction evidence="12">
        <text>4 Fe(2+) + O2 + 4 H(+) = 4 Fe(3+) + 2 H2O</text>
        <dbReference type="Rhea" id="RHEA:11148"/>
        <dbReference type="ChEBI" id="CHEBI:15377"/>
        <dbReference type="ChEBI" id="CHEBI:15378"/>
        <dbReference type="ChEBI" id="CHEBI:15379"/>
        <dbReference type="ChEBI" id="CHEBI:29033"/>
        <dbReference type="ChEBI" id="CHEBI:29034"/>
        <dbReference type="EC" id="1.16.3.1"/>
    </reaction>
</comment>
<keyword evidence="5" id="KW-0813">Transport</keyword>
<keyword evidence="6" id="KW-0410">Iron transport</keyword>
<dbReference type="NCBIfam" id="TIGR03421">
    <property type="entry name" value="FeS_CyaY"/>
    <property type="match status" value="1"/>
</dbReference>
<organism evidence="13 14">
    <name type="scientific">Diutina rugosa</name>
    <name type="common">Yeast</name>
    <name type="synonym">Candida rugosa</name>
    <dbReference type="NCBI Taxonomy" id="5481"/>
    <lineage>
        <taxon>Eukaryota</taxon>
        <taxon>Fungi</taxon>
        <taxon>Dikarya</taxon>
        <taxon>Ascomycota</taxon>
        <taxon>Saccharomycotina</taxon>
        <taxon>Pichiomycetes</taxon>
        <taxon>Debaryomycetaceae</taxon>
        <taxon>Diutina</taxon>
    </lineage>
</organism>
<evidence type="ECO:0000256" key="3">
    <source>
        <dbReference type="ARBA" id="ARBA00013107"/>
    </source>
</evidence>
<comment type="similarity">
    <text evidence="2">Belongs to the frataxin family.</text>
</comment>
<keyword evidence="11" id="KW-0496">Mitochondrion</keyword>